<dbReference type="HAMAP" id="MF_00197">
    <property type="entry name" value="DAP_epimerase"/>
    <property type="match status" value="1"/>
</dbReference>
<keyword evidence="8" id="KW-0963">Cytoplasm</keyword>
<comment type="subcellular location">
    <subcellularLocation>
        <location evidence="8">Cytoplasm</location>
    </subcellularLocation>
</comment>
<dbReference type="Pfam" id="PF01678">
    <property type="entry name" value="DAP_epimerase"/>
    <property type="match status" value="2"/>
</dbReference>
<evidence type="ECO:0000313" key="10">
    <source>
        <dbReference type="EMBL" id="MBK0399069.1"/>
    </source>
</evidence>
<feature type="site" description="Could be important to modulate the pK values of the two catalytic cysteine residues" evidence="8">
    <location>
        <position position="211"/>
    </location>
</feature>
<dbReference type="NCBIfam" id="TIGR00652">
    <property type="entry name" value="DapF"/>
    <property type="match status" value="1"/>
</dbReference>
<dbReference type="Gene3D" id="3.10.310.10">
    <property type="entry name" value="Diaminopimelate Epimerase, Chain A, domain 1"/>
    <property type="match status" value="2"/>
</dbReference>
<dbReference type="AlphaFoldDB" id="A0A8J7M7P8"/>
<dbReference type="PANTHER" id="PTHR31689:SF0">
    <property type="entry name" value="DIAMINOPIMELATE EPIMERASE"/>
    <property type="match status" value="1"/>
</dbReference>
<dbReference type="RefSeq" id="WP_200608987.1">
    <property type="nucleotide sequence ID" value="NZ_JAEHHL010000004.1"/>
</dbReference>
<comment type="pathway">
    <text evidence="1 8">Amino-acid biosynthesis; L-lysine biosynthesis via DAP pathway; DL-2,6-diaminopimelate from LL-2,6-diaminopimelate: step 1/1.</text>
</comment>
<keyword evidence="4 8" id="KW-0028">Amino-acid biosynthesis</keyword>
<dbReference type="SUPFAM" id="SSF54506">
    <property type="entry name" value="Diaminopimelate epimerase-like"/>
    <property type="match status" value="2"/>
</dbReference>
<dbReference type="GO" id="GO:0009089">
    <property type="term" value="P:lysine biosynthetic process via diaminopimelate"/>
    <property type="evidence" value="ECO:0007669"/>
    <property type="project" value="UniProtKB-UniRule"/>
</dbReference>
<feature type="binding site" evidence="8">
    <location>
        <position position="74"/>
    </location>
    <ligand>
        <name>substrate</name>
    </ligand>
</feature>
<dbReference type="InterPro" id="IPR001653">
    <property type="entry name" value="DAP_epimerase_DapF"/>
</dbReference>
<feature type="binding site" evidence="8">
    <location>
        <position position="160"/>
    </location>
    <ligand>
        <name>substrate</name>
    </ligand>
</feature>
<evidence type="ECO:0000256" key="7">
    <source>
        <dbReference type="ARBA" id="ARBA00051712"/>
    </source>
</evidence>
<evidence type="ECO:0000256" key="9">
    <source>
        <dbReference type="PROSITE-ProRule" id="PRU10125"/>
    </source>
</evidence>
<feature type="active site" description="Proton acceptor" evidence="8">
    <location>
        <position position="220"/>
    </location>
</feature>
<name>A0A8J7M7P8_9RHOB</name>
<dbReference type="UniPathway" id="UPA00034">
    <property type="reaction ID" value="UER00025"/>
</dbReference>
<feature type="binding site" evidence="8">
    <location>
        <begin position="84"/>
        <end position="85"/>
    </location>
    <ligand>
        <name>substrate</name>
    </ligand>
</feature>
<proteinExistence type="inferred from homology"/>
<comment type="subunit">
    <text evidence="8">Homodimer.</text>
</comment>
<protein>
    <recommendedName>
        <fullName evidence="3 8">Diaminopimelate epimerase</fullName>
        <shortName evidence="8">DAP epimerase</shortName>
        <ecNumber evidence="3 8">5.1.1.7</ecNumber>
    </recommendedName>
    <alternativeName>
        <fullName evidence="8">PLP-independent amino acid racemase</fullName>
    </alternativeName>
</protein>
<dbReference type="Proteomes" id="UP000655420">
    <property type="component" value="Unassembled WGS sequence"/>
</dbReference>
<accession>A0A8J7M7P8</accession>
<feature type="binding site" evidence="8">
    <location>
        <position position="22"/>
    </location>
    <ligand>
        <name>substrate</name>
    </ligand>
</feature>
<dbReference type="PANTHER" id="PTHR31689">
    <property type="entry name" value="DIAMINOPIMELATE EPIMERASE, CHLOROPLASTIC"/>
    <property type="match status" value="1"/>
</dbReference>
<evidence type="ECO:0000256" key="4">
    <source>
        <dbReference type="ARBA" id="ARBA00022605"/>
    </source>
</evidence>
<sequence length="284" mass="29912">MSTGHDSASPGLAFRKMHGLGNDFVIIDARGARAEAITPALARALGDRHRGVGFDQLAVIGASGVGDARIDFWNADGTRAGACGNATRCVAHLLMSESGAPGVTMLTGNGQLAAWREPDGRVTADMGPARLDWREIPLAGPLDTVSLPIEGAPGAVSMGNPHCVFFVDDVAAVELSSIGPRIEHHALFPERTNVEFAEIRDRHHLRLRVWERGTGITQACGSGACATVVAGVRKGLLDPRVTMELDGGVLDLEWREDGHVLMTGPVAHVFEGHLSPQFLAGIGA</sequence>
<feature type="binding site" evidence="8">
    <location>
        <position position="193"/>
    </location>
    <ligand>
        <name>substrate</name>
    </ligand>
</feature>
<keyword evidence="11" id="KW-1185">Reference proteome</keyword>
<feature type="binding site" evidence="8">
    <location>
        <begin position="211"/>
        <end position="212"/>
    </location>
    <ligand>
        <name>substrate</name>
    </ligand>
</feature>
<dbReference type="GO" id="GO:0005829">
    <property type="term" value="C:cytosol"/>
    <property type="evidence" value="ECO:0007669"/>
    <property type="project" value="TreeGrafter"/>
</dbReference>
<feature type="binding site" evidence="8">
    <location>
        <begin position="221"/>
        <end position="222"/>
    </location>
    <ligand>
        <name>substrate</name>
    </ligand>
</feature>
<reference evidence="10" key="1">
    <citation type="submission" date="2020-12" db="EMBL/GenBank/DDBJ databases">
        <title>Bacterial taxonomy.</title>
        <authorList>
            <person name="Pan X."/>
        </authorList>
    </citation>
    <scope>NUCLEOTIDE SEQUENCE</scope>
    <source>
        <strain evidence="10">M0105</strain>
    </source>
</reference>
<feature type="active site" evidence="9">
    <location>
        <position position="83"/>
    </location>
</feature>
<dbReference type="GO" id="GO:0008837">
    <property type="term" value="F:diaminopimelate epimerase activity"/>
    <property type="evidence" value="ECO:0007669"/>
    <property type="project" value="UniProtKB-UniRule"/>
</dbReference>
<keyword evidence="6 8" id="KW-0413">Isomerase</keyword>
<gene>
    <name evidence="8" type="primary">dapF</name>
    <name evidence="10" type="ORF">H0I76_07705</name>
</gene>
<evidence type="ECO:0000256" key="5">
    <source>
        <dbReference type="ARBA" id="ARBA00023154"/>
    </source>
</evidence>
<evidence type="ECO:0000256" key="2">
    <source>
        <dbReference type="ARBA" id="ARBA00010219"/>
    </source>
</evidence>
<dbReference type="EC" id="5.1.1.7" evidence="3 8"/>
<feature type="site" description="Could be important to modulate the pK values of the two catalytic cysteine residues" evidence="8">
    <location>
        <position position="162"/>
    </location>
</feature>
<keyword evidence="5 8" id="KW-0457">Lysine biosynthesis</keyword>
<evidence type="ECO:0000256" key="6">
    <source>
        <dbReference type="ARBA" id="ARBA00023235"/>
    </source>
</evidence>
<dbReference type="EMBL" id="JAEHHL010000004">
    <property type="protein sequence ID" value="MBK0399069.1"/>
    <property type="molecule type" value="Genomic_DNA"/>
</dbReference>
<organism evidence="10 11">
    <name type="scientific">Thermohalobaculum xanthum</name>
    <dbReference type="NCBI Taxonomy" id="2753746"/>
    <lineage>
        <taxon>Bacteria</taxon>
        <taxon>Pseudomonadati</taxon>
        <taxon>Pseudomonadota</taxon>
        <taxon>Alphaproteobacteria</taxon>
        <taxon>Rhodobacterales</taxon>
        <taxon>Paracoccaceae</taxon>
        <taxon>Thermohalobaculum</taxon>
    </lineage>
</organism>
<feature type="binding site" evidence="8">
    <location>
        <position position="56"/>
    </location>
    <ligand>
        <name>substrate</name>
    </ligand>
</feature>
<evidence type="ECO:0000256" key="1">
    <source>
        <dbReference type="ARBA" id="ARBA00005196"/>
    </source>
</evidence>
<comment type="function">
    <text evidence="8">Catalyzes the stereoinversion of LL-2,6-diaminopimelate (L,L-DAP) to meso-diaminopimelate (meso-DAP), a precursor of L-lysine and an essential component of the bacterial peptidoglycan.</text>
</comment>
<evidence type="ECO:0000313" key="11">
    <source>
        <dbReference type="Proteomes" id="UP000655420"/>
    </source>
</evidence>
<dbReference type="InterPro" id="IPR018510">
    <property type="entry name" value="DAP_epimerase_AS"/>
</dbReference>
<evidence type="ECO:0000256" key="8">
    <source>
        <dbReference type="HAMAP-Rule" id="MF_00197"/>
    </source>
</evidence>
<dbReference type="PROSITE" id="PS01326">
    <property type="entry name" value="DAP_EPIMERASE"/>
    <property type="match status" value="1"/>
</dbReference>
<feature type="active site" description="Proton donor" evidence="8">
    <location>
        <position position="83"/>
    </location>
</feature>
<comment type="similarity">
    <text evidence="2 8">Belongs to the diaminopimelate epimerase family.</text>
</comment>
<evidence type="ECO:0000256" key="3">
    <source>
        <dbReference type="ARBA" id="ARBA00013080"/>
    </source>
</evidence>
<comment type="catalytic activity">
    <reaction evidence="7 8">
        <text>(2S,6S)-2,6-diaminopimelate = meso-2,6-diaminopimelate</text>
        <dbReference type="Rhea" id="RHEA:15393"/>
        <dbReference type="ChEBI" id="CHEBI:57609"/>
        <dbReference type="ChEBI" id="CHEBI:57791"/>
        <dbReference type="EC" id="5.1.1.7"/>
    </reaction>
</comment>
<comment type="caution">
    <text evidence="10">The sequence shown here is derived from an EMBL/GenBank/DDBJ whole genome shotgun (WGS) entry which is preliminary data.</text>
</comment>